<dbReference type="PANTHER" id="PTHR12213:SF0">
    <property type="entry name" value="CORRINOID ADENOSYLTRANSFERASE MMAB"/>
    <property type="match status" value="1"/>
</dbReference>
<dbReference type="Gene3D" id="1.20.1200.10">
    <property type="entry name" value="Cobalamin adenosyltransferase-like"/>
    <property type="match status" value="1"/>
</dbReference>
<feature type="domain" description="Cobalamin adenosyltransferase-like" evidence="4">
    <location>
        <begin position="9"/>
        <end position="177"/>
    </location>
</feature>
<dbReference type="GO" id="GO:0008817">
    <property type="term" value="F:corrinoid adenosyltransferase activity"/>
    <property type="evidence" value="ECO:0007669"/>
    <property type="project" value="TreeGrafter"/>
</dbReference>
<keyword evidence="2" id="KW-0547">Nucleotide-binding</keyword>
<dbReference type="PANTHER" id="PTHR12213">
    <property type="entry name" value="CORRINOID ADENOSYLTRANSFERASE"/>
    <property type="match status" value="1"/>
</dbReference>
<gene>
    <name evidence="5" type="ORF">UFOPK2683_00898</name>
</gene>
<dbReference type="AlphaFoldDB" id="A0A6J6RQI5"/>
<dbReference type="SUPFAM" id="SSF89028">
    <property type="entry name" value="Cobalamin adenosyltransferase-like"/>
    <property type="match status" value="1"/>
</dbReference>
<evidence type="ECO:0000256" key="2">
    <source>
        <dbReference type="ARBA" id="ARBA00022741"/>
    </source>
</evidence>
<keyword evidence="1" id="KW-0808">Transferase</keyword>
<evidence type="ECO:0000313" key="5">
    <source>
        <dbReference type="EMBL" id="CAB4724794.1"/>
    </source>
</evidence>
<dbReference type="NCBIfam" id="TIGR00636">
    <property type="entry name" value="PduO_Nterm"/>
    <property type="match status" value="1"/>
</dbReference>
<dbReference type="InterPro" id="IPR036451">
    <property type="entry name" value="CblAdoTrfase-like_sf"/>
</dbReference>
<organism evidence="5">
    <name type="scientific">freshwater metagenome</name>
    <dbReference type="NCBI Taxonomy" id="449393"/>
    <lineage>
        <taxon>unclassified sequences</taxon>
        <taxon>metagenomes</taxon>
        <taxon>ecological metagenomes</taxon>
    </lineage>
</organism>
<accession>A0A6J6RQI5</accession>
<dbReference type="GO" id="GO:0005524">
    <property type="term" value="F:ATP binding"/>
    <property type="evidence" value="ECO:0007669"/>
    <property type="project" value="UniProtKB-KW"/>
</dbReference>
<dbReference type="InterPro" id="IPR029499">
    <property type="entry name" value="PduO-typ"/>
</dbReference>
<evidence type="ECO:0000256" key="3">
    <source>
        <dbReference type="ARBA" id="ARBA00022840"/>
    </source>
</evidence>
<keyword evidence="3" id="KW-0067">ATP-binding</keyword>
<sequence length="188" mass="20613">MAADNFRKVYTRTGDDGTTALLYGGRVNKDSIGPSAYGAVDEAVAALGMARAETEPDSELAVLLVRLQRELFVVGAELATAPENRSKLIAGTTLVTEEMASALEPIIDEITKRFVAPQEFVLPGENRLAGALDVARTVVRRAEREVVRAEQQQWCPGSFTGVYLNRLADLVYTLARWQEGEFRPVRTN</sequence>
<evidence type="ECO:0000259" key="4">
    <source>
        <dbReference type="Pfam" id="PF01923"/>
    </source>
</evidence>
<evidence type="ECO:0000256" key="1">
    <source>
        <dbReference type="ARBA" id="ARBA00022679"/>
    </source>
</evidence>
<dbReference type="EMBL" id="CAEZYK010000045">
    <property type="protein sequence ID" value="CAB4724794.1"/>
    <property type="molecule type" value="Genomic_DNA"/>
</dbReference>
<dbReference type="InterPro" id="IPR016030">
    <property type="entry name" value="CblAdoTrfase-like"/>
</dbReference>
<reference evidence="5" key="1">
    <citation type="submission" date="2020-05" db="EMBL/GenBank/DDBJ databases">
        <authorList>
            <person name="Chiriac C."/>
            <person name="Salcher M."/>
            <person name="Ghai R."/>
            <person name="Kavagutti S V."/>
        </authorList>
    </citation>
    <scope>NUCLEOTIDE SEQUENCE</scope>
</reference>
<proteinExistence type="predicted"/>
<protein>
    <submittedName>
        <fullName evidence="5">Unannotated protein</fullName>
    </submittedName>
</protein>
<name>A0A6J6RQI5_9ZZZZ</name>
<dbReference type="Pfam" id="PF01923">
    <property type="entry name" value="Cob_adeno_trans"/>
    <property type="match status" value="1"/>
</dbReference>